<gene>
    <name evidence="3" type="ORF">GA0070608_4334</name>
</gene>
<dbReference type="RefSeq" id="WP_141719523.1">
    <property type="nucleotide sequence ID" value="NZ_FMIC01000002.1"/>
</dbReference>
<dbReference type="Proteomes" id="UP000199343">
    <property type="component" value="Unassembled WGS sequence"/>
</dbReference>
<dbReference type="STRING" id="47871.GA0070608_4334"/>
<feature type="region of interest" description="Disordered" evidence="1">
    <location>
        <begin position="561"/>
        <end position="597"/>
    </location>
</feature>
<dbReference type="EMBL" id="FMIC01000002">
    <property type="protein sequence ID" value="SCL70430.1"/>
    <property type="molecule type" value="Genomic_DNA"/>
</dbReference>
<name>A0A1C6VX17_9ACTN</name>
<accession>A0A1C6VX17</accession>
<dbReference type="Pfam" id="PF13569">
    <property type="entry name" value="DUF4132"/>
    <property type="match status" value="1"/>
</dbReference>
<reference evidence="3 4" key="1">
    <citation type="submission" date="2016-06" db="EMBL/GenBank/DDBJ databases">
        <authorList>
            <person name="Kjaerup R.B."/>
            <person name="Dalgaard T.S."/>
            <person name="Juul-Madsen H.R."/>
        </authorList>
    </citation>
    <scope>NUCLEOTIDE SEQUENCE [LARGE SCALE GENOMIC DNA]</scope>
    <source>
        <strain evidence="3 4">DSM 43363</strain>
    </source>
</reference>
<sequence length="1079" mass="117842">MGKFVLPDEDTWVLPKAWRPDTHPRRGGHPAPARVIPPDAAERLRARLRSDDFSKNMARVSERAVVFDPVLLAEGHRYLRNWRDLDEPGDEADPLGAAVATLFIRRWDREAMACSVDVWVSRFGVEFAARVVGELSRVLDECSLWSVDPAAVVKTHEDLWRGDDLGSLYVLAREVRSHLAVATDAEYERVCGILGGYRTAAIGRVVTSYLAPTQVAWVDEDCAAIAGWSADEHFSRTKCPSRLTQMLFFAASTVRHLEQLRDLRSDVFGSKEIGTVLDGVGPAAAPILMEPHYSHRLLLNDRGPRSEGRGGPDGIQMLSLIPTDDAFRMLCRATLGAQRLRPGALLKSGVLSRYPVRALRILSELETVEPRYVQVSSYRDPEWINPHEAALYTDLLGTLLLAEPRLLPAVAASLPAAVRARAEEIVASGGAGIGAGWTALLDRHDERRYEKLLDSADDEKRAVAALAAIPTEEAFGHLVDRVQRMYVRPALLVAAKRDPLLALRVLLAKSTAAVGTDAVTTVSELLRNHVLAYPKAVAETLPALDAAARAQVEAIVGATSSAGDTPGAGSAPGDTGPSGVTVPVLAGPPRRSDGKPMRVPELPEWLVVAALPPVTLRDGGQILSQDAVRQLCALLAVSKIADAHPGVAEVRALGEPRSLAALAWTIFEQWQAAQYPAASKLAMVAVALFGDDTTVPALTSLFPAWATGSSLRVRTGMDVLAAIGSDVALTHLHRLSRRARTKGFRQLAEQRLNAVAEARGMQPTQLADRIVPDLGLDPDGRMTLDYGPRQFTVGLDEQLQPQVIDQRGKRLARMPRPTAADDEGLATAAYQRFTELKKEAKTVVAERTRALEEAMVVGRRWSGEEFRRLFVRHPLMWQLAHRLLWATFDERGAVAGTFRVAEDRTLADLDDKTFALDAAATVGVAHPWHFAGDRAAWTTVFADNAVIQPFPQLTRELIGLSEAEADAGLESFVGRSVEGRKLFALAAQGWRRCDGAHHSAVLRDWPGDRTVEIEYSPGFHWQDRDAAQKLTGIRVWTTSITPAGSAWSDQPRPADPARFTDLDPIASSEVVRDLRFLVR</sequence>
<organism evidence="3 4">
    <name type="scientific">Micromonospora peucetia</name>
    <dbReference type="NCBI Taxonomy" id="47871"/>
    <lineage>
        <taxon>Bacteria</taxon>
        <taxon>Bacillati</taxon>
        <taxon>Actinomycetota</taxon>
        <taxon>Actinomycetes</taxon>
        <taxon>Micromonosporales</taxon>
        <taxon>Micromonosporaceae</taxon>
        <taxon>Micromonospora</taxon>
    </lineage>
</organism>
<protein>
    <recommendedName>
        <fullName evidence="2">DUF4132 domain-containing protein</fullName>
    </recommendedName>
</protein>
<proteinExistence type="predicted"/>
<feature type="domain" description="DUF4132" evidence="2">
    <location>
        <begin position="808"/>
        <end position="990"/>
    </location>
</feature>
<dbReference type="InterPro" id="IPR025406">
    <property type="entry name" value="DUF4132"/>
</dbReference>
<dbReference type="AlphaFoldDB" id="A0A1C6VX17"/>
<evidence type="ECO:0000313" key="4">
    <source>
        <dbReference type="Proteomes" id="UP000199343"/>
    </source>
</evidence>
<evidence type="ECO:0000259" key="2">
    <source>
        <dbReference type="Pfam" id="PF13569"/>
    </source>
</evidence>
<dbReference type="OrthoDB" id="4554725at2"/>
<evidence type="ECO:0000256" key="1">
    <source>
        <dbReference type="SAM" id="MobiDB-lite"/>
    </source>
</evidence>
<evidence type="ECO:0000313" key="3">
    <source>
        <dbReference type="EMBL" id="SCL70430.1"/>
    </source>
</evidence>